<organism evidence="1 2">
    <name type="scientific">Acinetobacter radioresistens</name>
    <dbReference type="NCBI Taxonomy" id="40216"/>
    <lineage>
        <taxon>Bacteria</taxon>
        <taxon>Pseudomonadati</taxon>
        <taxon>Pseudomonadota</taxon>
        <taxon>Gammaproteobacteria</taxon>
        <taxon>Moraxellales</taxon>
        <taxon>Moraxellaceae</taxon>
        <taxon>Acinetobacter</taxon>
    </lineage>
</organism>
<dbReference type="InterPro" id="IPR010982">
    <property type="entry name" value="Lambda_DNA-bd_dom_sf"/>
</dbReference>
<evidence type="ECO:0008006" key="3">
    <source>
        <dbReference type="Google" id="ProtNLM"/>
    </source>
</evidence>
<evidence type="ECO:0000313" key="1">
    <source>
        <dbReference type="EMBL" id="HCM31453.1"/>
    </source>
</evidence>
<name>A0A3D3G091_ACIRA</name>
<proteinExistence type="predicted"/>
<reference evidence="1 2" key="1">
    <citation type="journal article" date="2018" name="Nat. Biotechnol.">
        <title>A standardized bacterial taxonomy based on genome phylogeny substantially revises the tree of life.</title>
        <authorList>
            <person name="Parks D.H."/>
            <person name="Chuvochina M."/>
            <person name="Waite D.W."/>
            <person name="Rinke C."/>
            <person name="Skarshewski A."/>
            <person name="Chaumeil P.A."/>
            <person name="Hugenholtz P."/>
        </authorList>
    </citation>
    <scope>NUCLEOTIDE SEQUENCE [LARGE SCALE GENOMIC DNA]</scope>
    <source>
        <strain evidence="1">UBA10045</strain>
    </source>
</reference>
<gene>
    <name evidence="1" type="ORF">DIC32_07770</name>
</gene>
<dbReference type="GO" id="GO:0003677">
    <property type="term" value="F:DNA binding"/>
    <property type="evidence" value="ECO:0007669"/>
    <property type="project" value="InterPro"/>
</dbReference>
<sequence length="62" mass="7037">MKPSDLMSHYGCKTKRELSQKTGFSEVTLWKWEKNGIPPRTQATFEVLTQGKLKANLEALIA</sequence>
<dbReference type="Gene3D" id="1.10.260.40">
    <property type="entry name" value="lambda repressor-like DNA-binding domains"/>
    <property type="match status" value="1"/>
</dbReference>
<dbReference type="AlphaFoldDB" id="A0A3D3G091"/>
<protein>
    <recommendedName>
        <fullName evidence="3">Transcriptional regulator</fullName>
    </recommendedName>
</protein>
<accession>A0A3D3G091</accession>
<comment type="caution">
    <text evidence="1">The sequence shown here is derived from an EMBL/GenBank/DDBJ whole genome shotgun (WGS) entry which is preliminary data.</text>
</comment>
<evidence type="ECO:0000313" key="2">
    <source>
        <dbReference type="Proteomes" id="UP000262257"/>
    </source>
</evidence>
<dbReference type="EMBL" id="DPXL01000097">
    <property type="protein sequence ID" value="HCM31453.1"/>
    <property type="molecule type" value="Genomic_DNA"/>
</dbReference>
<dbReference type="Proteomes" id="UP000262257">
    <property type="component" value="Unassembled WGS sequence"/>
</dbReference>
<dbReference type="SUPFAM" id="SSF47413">
    <property type="entry name" value="lambda repressor-like DNA-binding domains"/>
    <property type="match status" value="1"/>
</dbReference>